<feature type="compositionally biased region" description="Basic residues" evidence="1">
    <location>
        <begin position="493"/>
        <end position="510"/>
    </location>
</feature>
<dbReference type="Proteomes" id="UP000250235">
    <property type="component" value="Unassembled WGS sequence"/>
</dbReference>
<feature type="compositionally biased region" description="Basic and acidic residues" evidence="1">
    <location>
        <begin position="474"/>
        <end position="492"/>
    </location>
</feature>
<evidence type="ECO:0000313" key="3">
    <source>
        <dbReference type="Proteomes" id="UP000250235"/>
    </source>
</evidence>
<keyword evidence="3" id="KW-1185">Reference proteome</keyword>
<dbReference type="AlphaFoldDB" id="A0A2Z7DCI1"/>
<evidence type="ECO:0000256" key="1">
    <source>
        <dbReference type="SAM" id="MobiDB-lite"/>
    </source>
</evidence>
<organism evidence="2 3">
    <name type="scientific">Dorcoceras hygrometricum</name>
    <dbReference type="NCBI Taxonomy" id="472368"/>
    <lineage>
        <taxon>Eukaryota</taxon>
        <taxon>Viridiplantae</taxon>
        <taxon>Streptophyta</taxon>
        <taxon>Embryophyta</taxon>
        <taxon>Tracheophyta</taxon>
        <taxon>Spermatophyta</taxon>
        <taxon>Magnoliopsida</taxon>
        <taxon>eudicotyledons</taxon>
        <taxon>Gunneridae</taxon>
        <taxon>Pentapetalae</taxon>
        <taxon>asterids</taxon>
        <taxon>lamiids</taxon>
        <taxon>Lamiales</taxon>
        <taxon>Gesneriaceae</taxon>
        <taxon>Didymocarpoideae</taxon>
        <taxon>Trichosporeae</taxon>
        <taxon>Loxocarpinae</taxon>
        <taxon>Dorcoceras</taxon>
    </lineage>
</organism>
<sequence length="510" mass="57023">MAVRRRVYILAKYREMLLRKFLESHRKYLVPGQPGTATASQIIDLSSAAHSKSLEVLVTQQKENGLPIEQPCSSTYLDTSIGSGAVLAQFFSQAKSKCWVRPMVLIDGVWTPIQGNDFLRSSCKLSLFVNRKKLPQSVVEEEFVPHCYLIEPVQYWRAAPSLIKTWGWARVCIEIVRYHMFGCLRPVREDICRDIVLDSVDIQSIQEFESASSDGSTVYRSPSPILQKDDSFDQEELLYIVESPESSPSIPQRQESTSSSSDSQMHFDSNDFPMDDTTEAQTSLPAATVDLSSLLDDLKSSLSQRMDDANSEILSRLHSTERSLQTSLGHQNDYLRSLIQSARQEGQIQDDQILSLNELKKAVIAQGISADTESLDIRNKFNALDAKILLLDGQVAAIRSEQLEFQAKIAADLLRLSTQIGDLVDYIRGGDAKKGEGSSSRPQPPPSNVQGQGSGGNPGEGSGPSVVRLTTIADRVREDDRRQMEAVRERERQRRIRRLSSGSHKRRRGH</sequence>
<name>A0A2Z7DCI1_9LAMI</name>
<feature type="region of interest" description="Disordered" evidence="1">
    <location>
        <begin position="431"/>
        <end position="510"/>
    </location>
</feature>
<reference evidence="2 3" key="1">
    <citation type="journal article" date="2015" name="Proc. Natl. Acad. Sci. U.S.A.">
        <title>The resurrection genome of Boea hygrometrica: A blueprint for survival of dehydration.</title>
        <authorList>
            <person name="Xiao L."/>
            <person name="Yang G."/>
            <person name="Zhang L."/>
            <person name="Yang X."/>
            <person name="Zhao S."/>
            <person name="Ji Z."/>
            <person name="Zhou Q."/>
            <person name="Hu M."/>
            <person name="Wang Y."/>
            <person name="Chen M."/>
            <person name="Xu Y."/>
            <person name="Jin H."/>
            <person name="Xiao X."/>
            <person name="Hu G."/>
            <person name="Bao F."/>
            <person name="Hu Y."/>
            <person name="Wan P."/>
            <person name="Li L."/>
            <person name="Deng X."/>
            <person name="Kuang T."/>
            <person name="Xiang C."/>
            <person name="Zhu J.K."/>
            <person name="Oliver M.J."/>
            <person name="He Y."/>
        </authorList>
    </citation>
    <scope>NUCLEOTIDE SEQUENCE [LARGE SCALE GENOMIC DNA]</scope>
    <source>
        <strain evidence="3">cv. XS01</strain>
    </source>
</reference>
<evidence type="ECO:0000313" key="2">
    <source>
        <dbReference type="EMBL" id="KZV57340.1"/>
    </source>
</evidence>
<proteinExistence type="predicted"/>
<feature type="compositionally biased region" description="Low complexity" evidence="1">
    <location>
        <begin position="243"/>
        <end position="264"/>
    </location>
</feature>
<feature type="region of interest" description="Disordered" evidence="1">
    <location>
        <begin position="243"/>
        <end position="278"/>
    </location>
</feature>
<feature type="compositionally biased region" description="Gly residues" evidence="1">
    <location>
        <begin position="452"/>
        <end position="462"/>
    </location>
</feature>
<protein>
    <submittedName>
        <fullName evidence="2">Uncharacterized protein</fullName>
    </submittedName>
</protein>
<gene>
    <name evidence="2" type="ORF">F511_14941</name>
</gene>
<accession>A0A2Z7DCI1</accession>
<dbReference type="EMBL" id="KQ987324">
    <property type="protein sequence ID" value="KZV57340.1"/>
    <property type="molecule type" value="Genomic_DNA"/>
</dbReference>